<organism evidence="3 4">
    <name type="scientific">Zhongshania aquimaris</name>
    <dbReference type="NCBI Taxonomy" id="2857107"/>
    <lineage>
        <taxon>Bacteria</taxon>
        <taxon>Pseudomonadati</taxon>
        <taxon>Pseudomonadota</taxon>
        <taxon>Gammaproteobacteria</taxon>
        <taxon>Cellvibrionales</taxon>
        <taxon>Spongiibacteraceae</taxon>
        <taxon>Zhongshania</taxon>
    </lineage>
</organism>
<dbReference type="Proteomes" id="UP001166291">
    <property type="component" value="Unassembled WGS sequence"/>
</dbReference>
<evidence type="ECO:0000313" key="3">
    <source>
        <dbReference type="EMBL" id="MBW2939465.1"/>
    </source>
</evidence>
<dbReference type="InterPro" id="IPR018640">
    <property type="entry name" value="DUF2063"/>
</dbReference>
<feature type="domain" description="NGO1945-like C-terminal" evidence="2">
    <location>
        <begin position="144"/>
        <end position="239"/>
    </location>
</feature>
<keyword evidence="3" id="KW-0238">DNA-binding</keyword>
<reference evidence="3" key="1">
    <citation type="submission" date="2021-07" db="EMBL/GenBank/DDBJ databases">
        <title>Zhongshania sp. CAU 1632 isolated from seawater.</title>
        <authorList>
            <person name="Kim W."/>
        </authorList>
    </citation>
    <scope>NUCLEOTIDE SEQUENCE</scope>
    <source>
        <strain evidence="3">CAU 1632</strain>
    </source>
</reference>
<dbReference type="Pfam" id="PF22106">
    <property type="entry name" value="NGO1945_C"/>
    <property type="match status" value="1"/>
</dbReference>
<evidence type="ECO:0000259" key="1">
    <source>
        <dbReference type="Pfam" id="PF09836"/>
    </source>
</evidence>
<gene>
    <name evidence="3" type="ORF">KXJ70_01665</name>
</gene>
<comment type="caution">
    <text evidence="3">The sequence shown here is derived from an EMBL/GenBank/DDBJ whole genome shotgun (WGS) entry which is preliminary data.</text>
</comment>
<name>A0ABS6VMC4_9GAMM</name>
<evidence type="ECO:0000259" key="2">
    <source>
        <dbReference type="Pfam" id="PF22106"/>
    </source>
</evidence>
<feature type="domain" description="Putative DNA-binding" evidence="1">
    <location>
        <begin position="7"/>
        <end position="92"/>
    </location>
</feature>
<dbReference type="Pfam" id="PF09836">
    <property type="entry name" value="DUF2063"/>
    <property type="match status" value="1"/>
</dbReference>
<dbReference type="RefSeq" id="WP_219041720.1">
    <property type="nucleotide sequence ID" value="NZ_JAHWDQ010000001.1"/>
</dbReference>
<accession>A0ABS6VMC4</accession>
<dbReference type="InterPro" id="IPR054098">
    <property type="entry name" value="NGO1945-like_C"/>
</dbReference>
<sequence length="249" mass="27975">MNNFQHVQRELTQFIRNPDASSGVPGIEGRRLAIYRDLFFNNINGFLSNGFPVCRSLYSDSDWDSMVRDFMIRHQCASPYFLKIAEEFLEYLQHQRSGIDVDPPFLAELAHYEWVELALDVAVDELPSAVEPPSDILDARWRLSSLAWPLAYGFPVHQISRDNRPAEVTGDITYIVVYRNRADSVEFLEINAVTARLLALFDDASSHNAYGVLKGIAAELGVEPEAVVGFGRELVAQLVGLDILIVAES</sequence>
<dbReference type="GO" id="GO:0003677">
    <property type="term" value="F:DNA binding"/>
    <property type="evidence" value="ECO:0007669"/>
    <property type="project" value="UniProtKB-KW"/>
</dbReference>
<proteinExistence type="predicted"/>
<evidence type="ECO:0000313" key="4">
    <source>
        <dbReference type="Proteomes" id="UP001166291"/>
    </source>
</evidence>
<dbReference type="EMBL" id="JAHWDQ010000001">
    <property type="protein sequence ID" value="MBW2939465.1"/>
    <property type="molecule type" value="Genomic_DNA"/>
</dbReference>
<keyword evidence="4" id="KW-1185">Reference proteome</keyword>
<protein>
    <submittedName>
        <fullName evidence="3">DNA-binding domain-containing protein</fullName>
    </submittedName>
</protein>